<dbReference type="Proteomes" id="UP001054801">
    <property type="component" value="Chromosome"/>
</dbReference>
<keyword evidence="6" id="KW-0378">Hydrolase</keyword>
<dbReference type="SUPFAM" id="SSF116734">
    <property type="entry name" value="DNA methylase specificity domain"/>
    <property type="match status" value="2"/>
</dbReference>
<feature type="domain" description="Type I restriction modification DNA specificity" evidence="5">
    <location>
        <begin position="2"/>
        <end position="175"/>
    </location>
</feature>
<comment type="similarity">
    <text evidence="1">Belongs to the type-I restriction system S methylase family.</text>
</comment>
<gene>
    <name evidence="6" type="ORF">L2Y54_05745</name>
</gene>
<dbReference type="PANTHER" id="PTHR30408:SF13">
    <property type="entry name" value="TYPE I RESTRICTION ENZYME HINDI SPECIFICITY SUBUNIT"/>
    <property type="match status" value="1"/>
</dbReference>
<dbReference type="GO" id="GO:0016787">
    <property type="term" value="F:hydrolase activity"/>
    <property type="evidence" value="ECO:0007669"/>
    <property type="project" value="UniProtKB-KW"/>
</dbReference>
<keyword evidence="6" id="KW-0255">Endonuclease</keyword>
<dbReference type="Gene3D" id="3.90.220.20">
    <property type="entry name" value="DNA methylase specificity domains"/>
    <property type="match status" value="2"/>
</dbReference>
<evidence type="ECO:0000313" key="6">
    <source>
        <dbReference type="EMBL" id="UJS25543.1"/>
    </source>
</evidence>
<dbReference type="InterPro" id="IPR000055">
    <property type="entry name" value="Restrct_endonuc_typeI_TRD"/>
</dbReference>
<keyword evidence="7" id="KW-1185">Reference proteome</keyword>
<evidence type="ECO:0000256" key="4">
    <source>
        <dbReference type="SAM" id="MobiDB-lite"/>
    </source>
</evidence>
<feature type="domain" description="Type I restriction modification DNA specificity" evidence="5">
    <location>
        <begin position="204"/>
        <end position="347"/>
    </location>
</feature>
<protein>
    <submittedName>
        <fullName evidence="6">Restriction endonuclease subunit S</fullName>
        <ecNumber evidence="6">3.1.21.-</ecNumber>
    </submittedName>
</protein>
<dbReference type="GO" id="GO:0004519">
    <property type="term" value="F:endonuclease activity"/>
    <property type="evidence" value="ECO:0007669"/>
    <property type="project" value="UniProtKB-KW"/>
</dbReference>
<evidence type="ECO:0000313" key="7">
    <source>
        <dbReference type="Proteomes" id="UP001054801"/>
    </source>
</evidence>
<reference evidence="6" key="1">
    <citation type="journal article" date="2022" name="Microorganisms">
        <title>Two New Species of Filamentous Sulfur Bacteria of the Genus Thiothrix, Thiothrix winogradskyi sp. nov. and 'Candidatus Thiothrix sulfatifontis' sp. nov.</title>
        <authorList>
            <person name="Ravin N.V."/>
            <person name="Rossetti S."/>
            <person name="Beletsky A.V."/>
            <person name="Kadnikov V.V."/>
            <person name="Rudenko T.S."/>
            <person name="Smolyakov D.D."/>
            <person name="Moskvitina M.I."/>
            <person name="Gureeva M.V."/>
            <person name="Mardanov A.V."/>
            <person name="Grabovich M.Y."/>
        </authorList>
    </citation>
    <scope>NUCLEOTIDE SEQUENCE</scope>
    <source>
        <strain evidence="6">CT3</strain>
    </source>
</reference>
<keyword evidence="6" id="KW-0540">Nuclease</keyword>
<evidence type="ECO:0000259" key="5">
    <source>
        <dbReference type="Pfam" id="PF01420"/>
    </source>
</evidence>
<dbReference type="InterPro" id="IPR044946">
    <property type="entry name" value="Restrct_endonuc_typeI_TRD_sf"/>
</dbReference>
<dbReference type="Pfam" id="PF01420">
    <property type="entry name" value="Methylase_S"/>
    <property type="match status" value="2"/>
</dbReference>
<keyword evidence="2" id="KW-0680">Restriction system</keyword>
<dbReference type="InterPro" id="IPR052021">
    <property type="entry name" value="Type-I_RS_S_subunit"/>
</dbReference>
<accession>A0ABY3T162</accession>
<dbReference type="EC" id="3.1.21.-" evidence="6"/>
<feature type="region of interest" description="Disordered" evidence="4">
    <location>
        <begin position="1"/>
        <end position="28"/>
    </location>
</feature>
<dbReference type="Gene3D" id="1.10.287.1120">
    <property type="entry name" value="Bipartite methylase S protein"/>
    <property type="match status" value="1"/>
</dbReference>
<dbReference type="EMBL" id="CP091244">
    <property type="protein sequence ID" value="UJS25543.1"/>
    <property type="molecule type" value="Genomic_DNA"/>
</dbReference>
<proteinExistence type="inferred from homology"/>
<dbReference type="PANTHER" id="PTHR30408">
    <property type="entry name" value="TYPE-1 RESTRICTION ENZYME ECOKI SPECIFICITY PROTEIN"/>
    <property type="match status" value="1"/>
</dbReference>
<dbReference type="RefSeq" id="WP_236500837.1">
    <property type="nucleotide sequence ID" value="NZ_CP091244.1"/>
</dbReference>
<evidence type="ECO:0000256" key="3">
    <source>
        <dbReference type="ARBA" id="ARBA00023125"/>
    </source>
</evidence>
<sequence length="361" mass="40926">MKHYKLNELGTVNRGKSKHRPRNDPELYGGKYPFIQTGDVKHSSFYVTSHTQTYNEKGLAQSKLWEKGTLCITIAANIADTAILSYPACFPDSIIGFLPNKKKADVKYVKYCLDTFRLQMQSISQGTTQDNMSLEKLLSIGFPAPDLESQRKIAGILSAYDDLIENNKRRIALLENMAEELYREWFVRFRFPGWRDAEFEKGIPKGWELQRVDSLGKIITGKTPLTSNEKYYLGNIHFIKTPDMHGNMFIYETEENLTEDGLNSQPSQMLPKNAISVSCIGTGGITSITTQRCCTNQQINSIVLKNENDLEWAFYTVKGLKETIYAFGSTGTTMTNLSKGKFSGLKFICAPKYLREPLKTH</sequence>
<organism evidence="6 7">
    <name type="scientific">Thiothrix winogradskyi</name>
    <dbReference type="NCBI Taxonomy" id="96472"/>
    <lineage>
        <taxon>Bacteria</taxon>
        <taxon>Pseudomonadati</taxon>
        <taxon>Pseudomonadota</taxon>
        <taxon>Gammaproteobacteria</taxon>
        <taxon>Thiotrichales</taxon>
        <taxon>Thiotrichaceae</taxon>
        <taxon>Thiothrix</taxon>
    </lineage>
</organism>
<evidence type="ECO:0000256" key="2">
    <source>
        <dbReference type="ARBA" id="ARBA00022747"/>
    </source>
</evidence>
<dbReference type="CDD" id="cd17282">
    <property type="entry name" value="RMtype1_S_Eco16444ORF1681_TRD1-CR1_like"/>
    <property type="match status" value="1"/>
</dbReference>
<name>A0ABY3T162_9GAMM</name>
<keyword evidence="3" id="KW-0238">DNA-binding</keyword>
<evidence type="ECO:0000256" key="1">
    <source>
        <dbReference type="ARBA" id="ARBA00010923"/>
    </source>
</evidence>